<protein>
    <submittedName>
        <fullName evidence="1">Uncharacterized protein</fullName>
    </submittedName>
</protein>
<dbReference type="RefSeq" id="WP_058470365.1">
    <property type="nucleotide sequence ID" value="NZ_RDQQ01000001.1"/>
</dbReference>
<proteinExistence type="predicted"/>
<keyword evidence="2" id="KW-1185">Reference proteome</keyword>
<evidence type="ECO:0000313" key="1">
    <source>
        <dbReference type="EMBL" id="KTD16520.1"/>
    </source>
</evidence>
<organism evidence="1 2">
    <name type="scientific">Legionella jordanis</name>
    <dbReference type="NCBI Taxonomy" id="456"/>
    <lineage>
        <taxon>Bacteria</taxon>
        <taxon>Pseudomonadati</taxon>
        <taxon>Pseudomonadota</taxon>
        <taxon>Gammaproteobacteria</taxon>
        <taxon>Legionellales</taxon>
        <taxon>Legionellaceae</taxon>
        <taxon>Legionella</taxon>
    </lineage>
</organism>
<dbReference type="AlphaFoldDB" id="A0A0W0V8W7"/>
<gene>
    <name evidence="1" type="ORF">Ljor_0826</name>
</gene>
<dbReference type="PATRIC" id="fig|456.5.peg.878"/>
<dbReference type="Proteomes" id="UP000055035">
    <property type="component" value="Unassembled WGS sequence"/>
</dbReference>
<accession>A0A0W0V8W7</accession>
<evidence type="ECO:0000313" key="2">
    <source>
        <dbReference type="Proteomes" id="UP000055035"/>
    </source>
</evidence>
<reference evidence="1 2" key="1">
    <citation type="submission" date="2015-11" db="EMBL/GenBank/DDBJ databases">
        <title>Genomic analysis of 38 Legionella species identifies large and diverse effector repertoires.</title>
        <authorList>
            <person name="Burstein D."/>
            <person name="Amaro F."/>
            <person name="Zusman T."/>
            <person name="Lifshitz Z."/>
            <person name="Cohen O."/>
            <person name="Gilbert J.A."/>
            <person name="Pupko T."/>
            <person name="Shuman H.A."/>
            <person name="Segal G."/>
        </authorList>
    </citation>
    <scope>NUCLEOTIDE SEQUENCE [LARGE SCALE GENOMIC DNA]</scope>
    <source>
        <strain evidence="1 2">BL-540</strain>
    </source>
</reference>
<comment type="caution">
    <text evidence="1">The sequence shown here is derived from an EMBL/GenBank/DDBJ whole genome shotgun (WGS) entry which is preliminary data.</text>
</comment>
<dbReference type="EMBL" id="LNYJ01000011">
    <property type="protein sequence ID" value="KTD16520.1"/>
    <property type="molecule type" value="Genomic_DNA"/>
</dbReference>
<sequence length="199" mass="22827">MIHLAIIRLLKLHSMFRLRKPKISEYLVDMDAHSFTVKNTLLKTHGVSTCIAIAMRGCFREGDDLIRFCGLWHWSGFQHAAQQPTGEDILNTFFYHAQDALDFEDDAILHLDELSFIGGEKEQRDENGDILLSGTEREVQALRNAVSNLQNLDFSIEIAPSNIHWHNFYTQDEMSISVEVQLNSIVYKIIIEEALILKP</sequence>
<name>A0A0W0V8W7_9GAMM</name>